<dbReference type="GO" id="GO:0005777">
    <property type="term" value="C:peroxisome"/>
    <property type="evidence" value="ECO:0007669"/>
    <property type="project" value="EnsemblFungi"/>
</dbReference>
<dbReference type="PROSITE" id="PS50086">
    <property type="entry name" value="TBC_RABGAP"/>
    <property type="match status" value="1"/>
</dbReference>
<dbReference type="Gene3D" id="1.10.8.1310">
    <property type="match status" value="1"/>
</dbReference>
<dbReference type="InterPro" id="IPR000195">
    <property type="entry name" value="Rab-GAP-TBC_dom"/>
</dbReference>
<dbReference type="Pfam" id="PF00566">
    <property type="entry name" value="RabGAP-TBC"/>
    <property type="match status" value="1"/>
</dbReference>
<sequence length="556" mass="64298">MRPPTVIRQPSFTTDQSLHHCELLAESLFDEKSIATFFTHQEQKDFKSRLIANSLENRDITALLKLGVSNFGFVTTDLRKESWYLLLSEQLVLPEEPKNEADNEFRHRDENQVQLDVNRSFSGIRDPQRKEKLRKLLENVIIHILRKHRQLNYYQGYHDVVSVFIIVFAQGKEYYPQGGVQEDVLCFSDMTNRDNEDISLSTEDVSNSTSSTSTQVFENEDYDAKKGFLVDEEKLFRCVEAFTLLYLRDFMMDSLDFPIDQLRIIPRLIKSIDTSLYKKLQLDKVEPFFAVSSILTVFSHEMKPTEDKELSTIFCIFDYIISTQSMSVPLLMYANLVVENKQRLLEEYDANLNNFENFIDLVHGVMQKVLLGVSHDEKLWDKILQKMRTSVKSVDFSYKKLVNKFSVLVTTAAGKATFTSQRDSQTRYDLNYVENLLTNEIQLNTNRKSLNNQRKSEKSSSFALLHRLSSLTCSSSFIYKISIFIGLMALLIKFHRDGSIKQFIPQIKLYIGNLRSSSLAGLYQESKYVWLDPLHGLLQTMATPVSSMNSSFVVNN</sequence>
<dbReference type="GO" id="GO:0005096">
    <property type="term" value="F:GTPase activator activity"/>
    <property type="evidence" value="ECO:0007669"/>
    <property type="project" value="UniProtKB-KW"/>
</dbReference>
<dbReference type="GO" id="GO:0005789">
    <property type="term" value="C:endoplasmic reticulum membrane"/>
    <property type="evidence" value="ECO:0007669"/>
    <property type="project" value="TreeGrafter"/>
</dbReference>
<dbReference type="PANTHER" id="PTHR20913">
    <property type="entry name" value="TBC1 DOMAIN FAMILY MEMBER 20/GTPASE"/>
    <property type="match status" value="1"/>
</dbReference>
<dbReference type="AlphaFoldDB" id="A0A1Q3A2F8"/>
<dbReference type="InterPro" id="IPR035969">
    <property type="entry name" value="Rab-GAP_TBC_sf"/>
</dbReference>
<organism evidence="3 4">
    <name type="scientific">Zygosaccharomyces rouxii</name>
    <dbReference type="NCBI Taxonomy" id="4956"/>
    <lineage>
        <taxon>Eukaryota</taxon>
        <taxon>Fungi</taxon>
        <taxon>Dikarya</taxon>
        <taxon>Ascomycota</taxon>
        <taxon>Saccharomycotina</taxon>
        <taxon>Saccharomycetes</taxon>
        <taxon>Saccharomycetales</taxon>
        <taxon>Saccharomycetaceae</taxon>
        <taxon>Zygosaccharomyces</taxon>
    </lineage>
</organism>
<dbReference type="Proteomes" id="UP000187013">
    <property type="component" value="Unassembled WGS sequence"/>
</dbReference>
<dbReference type="SUPFAM" id="SSF47923">
    <property type="entry name" value="Ypt/Rab-GAP domain of gyp1p"/>
    <property type="match status" value="2"/>
</dbReference>
<proteinExistence type="predicted"/>
<dbReference type="EMBL" id="BDGX01000019">
    <property type="protein sequence ID" value="GAV49904.1"/>
    <property type="molecule type" value="Genomic_DNA"/>
</dbReference>
<dbReference type="SMART" id="SM00164">
    <property type="entry name" value="TBC"/>
    <property type="match status" value="1"/>
</dbReference>
<dbReference type="PANTHER" id="PTHR20913:SF7">
    <property type="entry name" value="RE60063P"/>
    <property type="match status" value="1"/>
</dbReference>
<evidence type="ECO:0000259" key="2">
    <source>
        <dbReference type="PROSITE" id="PS50086"/>
    </source>
</evidence>
<dbReference type="GO" id="GO:0006888">
    <property type="term" value="P:endoplasmic reticulum to Golgi vesicle-mediated transport"/>
    <property type="evidence" value="ECO:0007669"/>
    <property type="project" value="TreeGrafter"/>
</dbReference>
<comment type="caution">
    <text evidence="3">The sequence shown here is derived from an EMBL/GenBank/DDBJ whole genome shotgun (WGS) entry which is preliminary data.</text>
</comment>
<keyword evidence="1" id="KW-0343">GTPase activation</keyword>
<dbReference type="OMA" id="YLRDFMM"/>
<reference evidence="3 4" key="1">
    <citation type="submission" date="2016-08" db="EMBL/GenBank/DDBJ databases">
        <title>Draft genome sequence of allopolyploid Zygosaccharomyces rouxii.</title>
        <authorList>
            <person name="Watanabe J."/>
            <person name="Uehara K."/>
            <person name="Mogi Y."/>
            <person name="Tsukioka Y."/>
        </authorList>
    </citation>
    <scope>NUCLEOTIDE SEQUENCE [LARGE SCALE GENOMIC DNA]</scope>
    <source>
        <strain evidence="3 4">NBRC 110957</strain>
    </source>
</reference>
<dbReference type="eggNOG" id="KOG2595">
    <property type="taxonomic scope" value="Eukaryota"/>
</dbReference>
<dbReference type="Gene3D" id="1.10.472.80">
    <property type="entry name" value="Ypt/Rab-GAP domain of gyp1p, domain 3"/>
    <property type="match status" value="1"/>
</dbReference>
<protein>
    <recommendedName>
        <fullName evidence="2">Rab-GAP TBC domain-containing protein</fullName>
    </recommendedName>
</protein>
<name>A0A1Q3A2F8_ZYGRO</name>
<evidence type="ECO:0000313" key="3">
    <source>
        <dbReference type="EMBL" id="GAV49904.1"/>
    </source>
</evidence>
<feature type="domain" description="Rab-GAP TBC" evidence="2">
    <location>
        <begin position="73"/>
        <end position="324"/>
    </location>
</feature>
<dbReference type="OrthoDB" id="206700at2759"/>
<accession>A0A1Q3A2F8</accession>
<evidence type="ECO:0000256" key="1">
    <source>
        <dbReference type="ARBA" id="ARBA00022468"/>
    </source>
</evidence>
<evidence type="ECO:0000313" key="4">
    <source>
        <dbReference type="Proteomes" id="UP000187013"/>
    </source>
</evidence>
<gene>
    <name evidence="3" type="ORF">ZYGR_0S00370</name>
</gene>
<dbReference type="InterPro" id="IPR045913">
    <property type="entry name" value="TBC20/Gyp8-like"/>
</dbReference>